<keyword evidence="2" id="KW-0812">Transmembrane</keyword>
<organism evidence="3 4">
    <name type="scientific">Clupea harengus</name>
    <name type="common">Atlantic herring</name>
    <dbReference type="NCBI Taxonomy" id="7950"/>
    <lineage>
        <taxon>Eukaryota</taxon>
        <taxon>Metazoa</taxon>
        <taxon>Chordata</taxon>
        <taxon>Craniata</taxon>
        <taxon>Vertebrata</taxon>
        <taxon>Euteleostomi</taxon>
        <taxon>Actinopterygii</taxon>
        <taxon>Neopterygii</taxon>
        <taxon>Teleostei</taxon>
        <taxon>Clupei</taxon>
        <taxon>Clupeiformes</taxon>
        <taxon>Clupeoidei</taxon>
        <taxon>Clupeidae</taxon>
        <taxon>Clupea</taxon>
    </lineage>
</organism>
<evidence type="ECO:0000256" key="1">
    <source>
        <dbReference type="ARBA" id="ARBA00007711"/>
    </source>
</evidence>
<dbReference type="Pfam" id="PF14997">
    <property type="entry name" value="CECR6_TMEM121"/>
    <property type="match status" value="1"/>
</dbReference>
<feature type="transmembrane region" description="Helical" evidence="2">
    <location>
        <begin position="12"/>
        <end position="30"/>
    </location>
</feature>
<feature type="transmembrane region" description="Helical" evidence="2">
    <location>
        <begin position="241"/>
        <end position="259"/>
    </location>
</feature>
<dbReference type="GeneID" id="105909907"/>
<evidence type="ECO:0000313" key="3">
    <source>
        <dbReference type="Proteomes" id="UP000515152"/>
    </source>
</evidence>
<feature type="transmembrane region" description="Helical" evidence="2">
    <location>
        <begin position="42"/>
        <end position="62"/>
    </location>
</feature>
<feature type="transmembrane region" description="Helical" evidence="2">
    <location>
        <begin position="202"/>
        <end position="221"/>
    </location>
</feature>
<dbReference type="InterPro" id="IPR032776">
    <property type="entry name" value="CECR6/TMEM121"/>
</dbReference>
<proteinExistence type="inferred from homology"/>
<comment type="similarity">
    <text evidence="1">Belongs to the TMEM121 family.</text>
</comment>
<dbReference type="OrthoDB" id="9926693at2759"/>
<sequence length="390" mass="42258">MVPPPPVNKPHVCLSTALIVCSMALLDAYLVEQNQGPRKVGVCIMVLVGDVCFLIALRYVAVWVGAEVRTAKRGYAMILWFFYVFVLEIKVYFVYQNYKARTASGSDLGPGVGAGSGSNSSGGGGGGLVIITDTLGRKALTLLLSVCMPVLYVVLAAIDHMEYVRPVKKREEIRSRLFWVVVDLLDVLDVQANLWEPQRRGLPLWVEGLTFFYCYILLLVLPCVSLSEISMQGVNITPHKMLLYPITSLVTINVVTLFIRGGNMLLYRDTRVSSVLVGKNVVAIALKTCTFVQYRRHLQGATMATGASGVVRVSTSLAGELQKHNVVVTHAAAGTPNVRSVSAMSVPVTLSVPMSMPMAGVPVAGVPPMLSQVMIKDLTTLPEESEGEDT</sequence>
<dbReference type="Proteomes" id="UP000515152">
    <property type="component" value="Chromosome 24"/>
</dbReference>
<dbReference type="PANTHER" id="PTHR31046:SF2">
    <property type="entry name" value="TRANSMEMBRANE PROTEIN 121"/>
    <property type="match status" value="1"/>
</dbReference>
<dbReference type="AlphaFoldDB" id="A0A6P8F1X6"/>
<keyword evidence="2" id="KW-1133">Transmembrane helix</keyword>
<dbReference type="RefSeq" id="XP_031418040.1">
    <property type="nucleotide sequence ID" value="XM_031562180.2"/>
</dbReference>
<feature type="transmembrane region" description="Helical" evidence="2">
    <location>
        <begin position="74"/>
        <end position="95"/>
    </location>
</feature>
<dbReference type="InterPro" id="IPR042314">
    <property type="entry name" value="TMEM121"/>
</dbReference>
<protein>
    <submittedName>
        <fullName evidence="4">Transmembrane protein 121-like</fullName>
    </submittedName>
</protein>
<keyword evidence="2" id="KW-0472">Membrane</keyword>
<reference evidence="4" key="1">
    <citation type="submission" date="2025-08" db="UniProtKB">
        <authorList>
            <consortium name="RefSeq"/>
        </authorList>
    </citation>
    <scope>IDENTIFICATION</scope>
</reference>
<name>A0A6P8F1X6_CLUHA</name>
<keyword evidence="3" id="KW-1185">Reference proteome</keyword>
<evidence type="ECO:0000313" key="4">
    <source>
        <dbReference type="RefSeq" id="XP_031418040.1"/>
    </source>
</evidence>
<dbReference type="KEGG" id="char:105909907"/>
<evidence type="ECO:0000256" key="2">
    <source>
        <dbReference type="SAM" id="Phobius"/>
    </source>
</evidence>
<feature type="transmembrane region" description="Helical" evidence="2">
    <location>
        <begin position="139"/>
        <end position="158"/>
    </location>
</feature>
<accession>A0A6P8F1X6</accession>
<dbReference type="PANTHER" id="PTHR31046">
    <property type="entry name" value="TRANSMEMBRANE PROTEIN 121"/>
    <property type="match status" value="1"/>
</dbReference>
<gene>
    <name evidence="4" type="primary">LOC105909907</name>
</gene>